<name>K2KAT1_9GAMM</name>
<dbReference type="AlphaFoldDB" id="K2KAT1"/>
<organism evidence="3 4">
    <name type="scientific">Idiomarina xiamenensis 10-D-4</name>
    <dbReference type="NCBI Taxonomy" id="740709"/>
    <lineage>
        <taxon>Bacteria</taxon>
        <taxon>Pseudomonadati</taxon>
        <taxon>Pseudomonadota</taxon>
        <taxon>Gammaproteobacteria</taxon>
        <taxon>Alteromonadales</taxon>
        <taxon>Idiomarinaceae</taxon>
        <taxon>Idiomarina</taxon>
    </lineage>
</organism>
<keyword evidence="2" id="KW-0732">Signal</keyword>
<comment type="caution">
    <text evidence="3">The sequence shown here is derived from an EMBL/GenBank/DDBJ whole genome shotgun (WGS) entry which is preliminary data.</text>
</comment>
<dbReference type="Proteomes" id="UP000014115">
    <property type="component" value="Unassembled WGS sequence"/>
</dbReference>
<protein>
    <submittedName>
        <fullName evidence="3">Uncharacterized protein</fullName>
    </submittedName>
</protein>
<evidence type="ECO:0000256" key="2">
    <source>
        <dbReference type="SAM" id="SignalP"/>
    </source>
</evidence>
<dbReference type="EMBL" id="AMRG01000008">
    <property type="protein sequence ID" value="EKE83647.1"/>
    <property type="molecule type" value="Genomic_DNA"/>
</dbReference>
<evidence type="ECO:0000256" key="1">
    <source>
        <dbReference type="SAM" id="MobiDB-lite"/>
    </source>
</evidence>
<evidence type="ECO:0000313" key="4">
    <source>
        <dbReference type="Proteomes" id="UP000014115"/>
    </source>
</evidence>
<evidence type="ECO:0000313" key="3">
    <source>
        <dbReference type="EMBL" id="EKE83647.1"/>
    </source>
</evidence>
<feature type="chain" id="PRO_5003862204" evidence="2">
    <location>
        <begin position="23"/>
        <end position="101"/>
    </location>
</feature>
<dbReference type="PATRIC" id="fig|740709.3.peg.1497"/>
<proteinExistence type="predicted"/>
<dbReference type="RefSeq" id="WP_008488680.1">
    <property type="nucleotide sequence ID" value="NZ_AMRG01000008.1"/>
</dbReference>
<feature type="signal peptide" evidence="2">
    <location>
        <begin position="1"/>
        <end position="22"/>
    </location>
</feature>
<dbReference type="STRING" id="740709.A10D4_07360"/>
<accession>K2KAT1</accession>
<reference evidence="3 4" key="1">
    <citation type="journal article" date="2012" name="J. Bacteriol.">
        <title>Genome Sequence of Idiomarina xiamenensis Type Strain 10-D-4.</title>
        <authorList>
            <person name="Lai Q."/>
            <person name="Wang L."/>
            <person name="Wang W."/>
            <person name="Shao Z."/>
        </authorList>
    </citation>
    <scope>NUCLEOTIDE SEQUENCE [LARGE SCALE GENOMIC DNA]</scope>
    <source>
        <strain evidence="3 4">10-D-4</strain>
    </source>
</reference>
<keyword evidence="4" id="KW-1185">Reference proteome</keyword>
<sequence>MKALTLTACAALVLTVSYQASAQDDIQQQVSSSIAAEAANLTTHFANAIKSEVKANIAAWADELFSTSSAELAKASATEAATADHKVDSAASAQPAKPRSE</sequence>
<gene>
    <name evidence="3" type="ORF">A10D4_07360</name>
</gene>
<feature type="region of interest" description="Disordered" evidence="1">
    <location>
        <begin position="79"/>
        <end position="101"/>
    </location>
</feature>